<proteinExistence type="predicted"/>
<dbReference type="InterPro" id="IPR039420">
    <property type="entry name" value="WalR-like"/>
</dbReference>
<dbReference type="InterPro" id="IPR001867">
    <property type="entry name" value="OmpR/PhoB-type_DNA-bd"/>
</dbReference>
<evidence type="ECO:0000256" key="2">
    <source>
        <dbReference type="ARBA" id="ARBA00023012"/>
    </source>
</evidence>
<feature type="domain" description="Response regulatory" evidence="6">
    <location>
        <begin position="13"/>
        <end position="126"/>
    </location>
</feature>
<dbReference type="CDD" id="cd00383">
    <property type="entry name" value="trans_reg_C"/>
    <property type="match status" value="1"/>
</dbReference>
<reference evidence="9" key="1">
    <citation type="submission" date="2023-09" db="EMBL/GenBank/DDBJ databases">
        <authorList>
            <person name="Li S."/>
            <person name="Li X."/>
            <person name="Zhang C."/>
            <person name="Zhao Z."/>
        </authorList>
    </citation>
    <scope>NUCLEOTIDE SEQUENCE [LARGE SCALE GENOMIC DNA]</scope>
    <source>
        <strain evidence="9">SQ345</strain>
    </source>
</reference>
<evidence type="ECO:0000259" key="7">
    <source>
        <dbReference type="PROSITE" id="PS51755"/>
    </source>
</evidence>
<evidence type="ECO:0000313" key="9">
    <source>
        <dbReference type="Proteomes" id="UP001248581"/>
    </source>
</evidence>
<dbReference type="SMART" id="SM00862">
    <property type="entry name" value="Trans_reg_C"/>
    <property type="match status" value="1"/>
</dbReference>
<evidence type="ECO:0000256" key="4">
    <source>
        <dbReference type="PROSITE-ProRule" id="PRU00169"/>
    </source>
</evidence>
<name>A0ABY9TM11_9GAMM</name>
<keyword evidence="2" id="KW-0902">Two-component regulatory system</keyword>
<dbReference type="SUPFAM" id="SSF52172">
    <property type="entry name" value="CheY-like"/>
    <property type="match status" value="1"/>
</dbReference>
<evidence type="ECO:0000256" key="1">
    <source>
        <dbReference type="ARBA" id="ARBA00022553"/>
    </source>
</evidence>
<evidence type="ECO:0000256" key="3">
    <source>
        <dbReference type="ARBA" id="ARBA00023125"/>
    </source>
</evidence>
<dbReference type="PROSITE" id="PS50110">
    <property type="entry name" value="RESPONSE_REGULATORY"/>
    <property type="match status" value="1"/>
</dbReference>
<dbReference type="Proteomes" id="UP001248581">
    <property type="component" value="Chromosome"/>
</dbReference>
<organism evidence="8 9">
    <name type="scientific">Thalassotalea nanhaiensis</name>
    <dbReference type="NCBI Taxonomy" id="3065648"/>
    <lineage>
        <taxon>Bacteria</taxon>
        <taxon>Pseudomonadati</taxon>
        <taxon>Pseudomonadota</taxon>
        <taxon>Gammaproteobacteria</taxon>
        <taxon>Alteromonadales</taxon>
        <taxon>Colwelliaceae</taxon>
        <taxon>Thalassotalea</taxon>
    </lineage>
</organism>
<dbReference type="PANTHER" id="PTHR48111:SF40">
    <property type="entry name" value="PHOSPHATE REGULON TRANSCRIPTIONAL REGULATORY PROTEIN PHOB"/>
    <property type="match status" value="1"/>
</dbReference>
<feature type="modified residue" description="4-aspartylphosphate" evidence="4">
    <location>
        <position position="62"/>
    </location>
</feature>
<dbReference type="RefSeq" id="WP_348388767.1">
    <property type="nucleotide sequence ID" value="NZ_CP134146.1"/>
</dbReference>
<feature type="DNA-binding region" description="OmpR/PhoB-type" evidence="5">
    <location>
        <begin position="136"/>
        <end position="235"/>
    </location>
</feature>
<accession>A0ABY9TM11</accession>
<dbReference type="InterPro" id="IPR001789">
    <property type="entry name" value="Sig_transdc_resp-reg_receiver"/>
</dbReference>
<evidence type="ECO:0000259" key="6">
    <source>
        <dbReference type="PROSITE" id="PS50110"/>
    </source>
</evidence>
<keyword evidence="1 4" id="KW-0597">Phosphoprotein</keyword>
<gene>
    <name evidence="8" type="ORF">RI845_05610</name>
</gene>
<dbReference type="PANTHER" id="PTHR48111">
    <property type="entry name" value="REGULATOR OF RPOS"/>
    <property type="match status" value="1"/>
</dbReference>
<sequence length="243" mass="27358">MIAENTLPVTNTSVLIVEDDKIVSFTLKRQLETQGFIVHQAFKGDAVDRMVIRHTPDCILLDIGLPNINGYDVCVKLREYYKGPIIFLTGNDTDDAELKGLQIGADDFIAKSRSFKVILARITRLLEAKHTESDANKSFHLGALNFNKHLHLCEFDNEEIALTNDEFELLYYLLIHKDSIVSRDQVYQTLKGISYNGVSRGMDVSISRLKAKLVRAGISPDVIKTVRSKGYRLSTQSLIEAKL</sequence>
<dbReference type="InterPro" id="IPR036388">
    <property type="entry name" value="WH-like_DNA-bd_sf"/>
</dbReference>
<dbReference type="PROSITE" id="PS51755">
    <property type="entry name" value="OMPR_PHOB"/>
    <property type="match status" value="1"/>
</dbReference>
<dbReference type="Gene3D" id="3.40.50.2300">
    <property type="match status" value="1"/>
</dbReference>
<evidence type="ECO:0000313" key="8">
    <source>
        <dbReference type="EMBL" id="WNC69624.1"/>
    </source>
</evidence>
<dbReference type="SMART" id="SM00448">
    <property type="entry name" value="REC"/>
    <property type="match status" value="1"/>
</dbReference>
<keyword evidence="9" id="KW-1185">Reference proteome</keyword>
<feature type="domain" description="OmpR/PhoB-type" evidence="7">
    <location>
        <begin position="136"/>
        <end position="235"/>
    </location>
</feature>
<dbReference type="Pfam" id="PF00486">
    <property type="entry name" value="Trans_reg_C"/>
    <property type="match status" value="1"/>
</dbReference>
<keyword evidence="3 5" id="KW-0238">DNA-binding</keyword>
<dbReference type="EMBL" id="CP134146">
    <property type="protein sequence ID" value="WNC69624.1"/>
    <property type="molecule type" value="Genomic_DNA"/>
</dbReference>
<dbReference type="InterPro" id="IPR011006">
    <property type="entry name" value="CheY-like_superfamily"/>
</dbReference>
<evidence type="ECO:0000256" key="5">
    <source>
        <dbReference type="PROSITE-ProRule" id="PRU01091"/>
    </source>
</evidence>
<dbReference type="CDD" id="cd17574">
    <property type="entry name" value="REC_OmpR"/>
    <property type="match status" value="1"/>
</dbReference>
<dbReference type="Pfam" id="PF00072">
    <property type="entry name" value="Response_reg"/>
    <property type="match status" value="1"/>
</dbReference>
<dbReference type="Gene3D" id="1.10.10.10">
    <property type="entry name" value="Winged helix-like DNA-binding domain superfamily/Winged helix DNA-binding domain"/>
    <property type="match status" value="1"/>
</dbReference>
<protein>
    <submittedName>
        <fullName evidence="8">Response regulator transcription factor</fullName>
    </submittedName>
</protein>